<evidence type="ECO:0000256" key="2">
    <source>
        <dbReference type="ARBA" id="ARBA00005120"/>
    </source>
</evidence>
<evidence type="ECO:0000256" key="11">
    <source>
        <dbReference type="ARBA" id="ARBA00047836"/>
    </source>
</evidence>
<evidence type="ECO:0000256" key="4">
    <source>
        <dbReference type="ARBA" id="ARBA00012086"/>
    </source>
</evidence>
<dbReference type="HAMAP" id="MF_00418">
    <property type="entry name" value="DapA"/>
    <property type="match status" value="1"/>
</dbReference>
<dbReference type="InterPro" id="IPR002220">
    <property type="entry name" value="DapA-like"/>
</dbReference>
<gene>
    <name evidence="12 14" type="primary">dapA</name>
    <name evidence="14" type="ORF">N9R04_02265</name>
</gene>
<feature type="site" description="Part of a proton relay during catalysis" evidence="12">
    <location>
        <position position="109"/>
    </location>
</feature>
<protein>
    <recommendedName>
        <fullName evidence="4 12">4-hydroxy-tetrahydrodipicolinate synthase</fullName>
        <shortName evidence="12">HTPA synthase</shortName>
        <ecNumber evidence="4 12">4.3.3.7</ecNumber>
    </recommendedName>
</protein>
<keyword evidence="9 12" id="KW-0456">Lyase</keyword>
<name>A0ABT2QNJ9_9STAP</name>
<reference evidence="14 15" key="1">
    <citation type="journal article" date="2023" name="Int. J. Syst. Evol. Microbiol.">
        <title>Streptococcus sciuri sp. nov., Staphylococcus marylandisciuri sp. nov. and Staphylococcus americanisciuri sp. nov., isolated from faeces of eastern grey squirrel (Sciurus carolinensis).</title>
        <authorList>
            <person name="Volokhov D.V."/>
            <person name="Zagorodnyaya T.A."/>
            <person name="Furtak V.A."/>
            <person name="Nattanmai G."/>
            <person name="Randall L."/>
            <person name="Jose S."/>
            <person name="Gao Y."/>
            <person name="Eisenberg T."/>
            <person name="Delmonte P."/>
            <person name="Blom J."/>
            <person name="Mitchell K.K."/>
        </authorList>
    </citation>
    <scope>NUCLEOTIDE SEQUENCE [LARGE SCALE GENOMIC DNA]</scope>
    <source>
        <strain evidence="14 15">SQ8-PEA</strain>
    </source>
</reference>
<dbReference type="PANTHER" id="PTHR12128:SF66">
    <property type="entry name" value="4-HYDROXY-2-OXOGLUTARATE ALDOLASE, MITOCHONDRIAL"/>
    <property type="match status" value="1"/>
</dbReference>
<comment type="subunit">
    <text evidence="12">Homodimer.</text>
</comment>
<comment type="catalytic activity">
    <reaction evidence="11 12">
        <text>L-aspartate 4-semialdehyde + pyruvate = (2S,4S)-4-hydroxy-2,3,4,5-tetrahydrodipicolinate + H2O + H(+)</text>
        <dbReference type="Rhea" id="RHEA:34171"/>
        <dbReference type="ChEBI" id="CHEBI:15361"/>
        <dbReference type="ChEBI" id="CHEBI:15377"/>
        <dbReference type="ChEBI" id="CHEBI:15378"/>
        <dbReference type="ChEBI" id="CHEBI:67139"/>
        <dbReference type="ChEBI" id="CHEBI:537519"/>
        <dbReference type="EC" id="4.3.3.7"/>
    </reaction>
</comment>
<dbReference type="PANTHER" id="PTHR12128">
    <property type="entry name" value="DIHYDRODIPICOLINATE SYNTHASE"/>
    <property type="match status" value="1"/>
</dbReference>
<dbReference type="InterPro" id="IPR005263">
    <property type="entry name" value="DapA"/>
</dbReference>
<accession>A0ABT2QNJ9</accession>
<dbReference type="SUPFAM" id="SSF51569">
    <property type="entry name" value="Aldolase"/>
    <property type="match status" value="1"/>
</dbReference>
<feature type="binding site" evidence="12">
    <location>
        <position position="206"/>
    </location>
    <ligand>
        <name>pyruvate</name>
        <dbReference type="ChEBI" id="CHEBI:15361"/>
    </ligand>
</feature>
<evidence type="ECO:0000256" key="5">
    <source>
        <dbReference type="ARBA" id="ARBA00022490"/>
    </source>
</evidence>
<dbReference type="PIRSF" id="PIRSF001365">
    <property type="entry name" value="DHDPS"/>
    <property type="match status" value="1"/>
</dbReference>
<evidence type="ECO:0000313" key="14">
    <source>
        <dbReference type="EMBL" id="MCU5745547.1"/>
    </source>
</evidence>
<dbReference type="PROSITE" id="PS00666">
    <property type="entry name" value="DHDPS_2"/>
    <property type="match status" value="1"/>
</dbReference>
<dbReference type="CDD" id="cd00950">
    <property type="entry name" value="DHDPS"/>
    <property type="match status" value="1"/>
</dbReference>
<comment type="similarity">
    <text evidence="3 12 13">Belongs to the DapA family.</text>
</comment>
<feature type="binding site" evidence="12">
    <location>
        <position position="47"/>
    </location>
    <ligand>
        <name>pyruvate</name>
        <dbReference type="ChEBI" id="CHEBI:15361"/>
    </ligand>
</feature>
<dbReference type="RefSeq" id="WP_262854915.1">
    <property type="nucleotide sequence ID" value="NZ_JAOPKZ010000003.1"/>
</dbReference>
<keyword evidence="7 12" id="KW-0220">Diaminopimelate biosynthesis</keyword>
<keyword evidence="15" id="KW-1185">Reference proteome</keyword>
<dbReference type="EC" id="4.3.3.7" evidence="4 12"/>
<comment type="pathway">
    <text evidence="2 12">Amino-acid biosynthesis; L-lysine biosynthesis via DAP pathway; (S)-tetrahydrodipicolinate from L-aspartate: step 3/4.</text>
</comment>
<evidence type="ECO:0000256" key="10">
    <source>
        <dbReference type="ARBA" id="ARBA00023270"/>
    </source>
</evidence>
<comment type="subcellular location">
    <subcellularLocation>
        <location evidence="12">Cytoplasm</location>
    </subcellularLocation>
</comment>
<evidence type="ECO:0000256" key="9">
    <source>
        <dbReference type="ARBA" id="ARBA00023239"/>
    </source>
</evidence>
<dbReference type="Proteomes" id="UP001209553">
    <property type="component" value="Unassembled WGS sequence"/>
</dbReference>
<evidence type="ECO:0000256" key="6">
    <source>
        <dbReference type="ARBA" id="ARBA00022605"/>
    </source>
</evidence>
<keyword evidence="5 12" id="KW-0963">Cytoplasm</keyword>
<evidence type="ECO:0000256" key="3">
    <source>
        <dbReference type="ARBA" id="ARBA00007592"/>
    </source>
</evidence>
<proteinExistence type="inferred from homology"/>
<dbReference type="EMBL" id="JAOPKZ010000003">
    <property type="protein sequence ID" value="MCU5745547.1"/>
    <property type="molecule type" value="Genomic_DNA"/>
</dbReference>
<evidence type="ECO:0000256" key="13">
    <source>
        <dbReference type="PIRNR" id="PIRNR001365"/>
    </source>
</evidence>
<feature type="active site" description="Schiff-base intermediate with substrate" evidence="12">
    <location>
        <position position="163"/>
    </location>
</feature>
<dbReference type="InterPro" id="IPR013785">
    <property type="entry name" value="Aldolase_TIM"/>
</dbReference>
<dbReference type="SMART" id="SM01130">
    <property type="entry name" value="DHDPS"/>
    <property type="match status" value="1"/>
</dbReference>
<feature type="active site" description="Proton donor/acceptor" evidence="12">
    <location>
        <position position="135"/>
    </location>
</feature>
<evidence type="ECO:0000256" key="12">
    <source>
        <dbReference type="HAMAP-Rule" id="MF_00418"/>
    </source>
</evidence>
<evidence type="ECO:0000313" key="15">
    <source>
        <dbReference type="Proteomes" id="UP001209553"/>
    </source>
</evidence>
<dbReference type="InterPro" id="IPR020625">
    <property type="entry name" value="Schiff_base-form_aldolases_AS"/>
</dbReference>
<organism evidence="14 15">
    <name type="scientific">Staphylococcus marylandisciuri</name>
    <dbReference type="NCBI Taxonomy" id="2981529"/>
    <lineage>
        <taxon>Bacteria</taxon>
        <taxon>Bacillati</taxon>
        <taxon>Bacillota</taxon>
        <taxon>Bacilli</taxon>
        <taxon>Bacillales</taxon>
        <taxon>Staphylococcaceae</taxon>
        <taxon>Staphylococcus</taxon>
    </lineage>
</organism>
<dbReference type="GO" id="GO:0008840">
    <property type="term" value="F:4-hydroxy-tetrahydrodipicolinate synthase activity"/>
    <property type="evidence" value="ECO:0007669"/>
    <property type="project" value="UniProtKB-EC"/>
</dbReference>
<dbReference type="NCBIfam" id="TIGR00674">
    <property type="entry name" value="dapA"/>
    <property type="match status" value="1"/>
</dbReference>
<dbReference type="Pfam" id="PF00701">
    <property type="entry name" value="DHDPS"/>
    <property type="match status" value="1"/>
</dbReference>
<dbReference type="Gene3D" id="3.20.20.70">
    <property type="entry name" value="Aldolase class I"/>
    <property type="match status" value="1"/>
</dbReference>
<keyword evidence="6 12" id="KW-0028">Amino-acid biosynthesis</keyword>
<keyword evidence="10 12" id="KW-0704">Schiff base</keyword>
<evidence type="ECO:0000256" key="8">
    <source>
        <dbReference type="ARBA" id="ARBA00023154"/>
    </source>
</evidence>
<evidence type="ECO:0000256" key="1">
    <source>
        <dbReference type="ARBA" id="ARBA00003294"/>
    </source>
</evidence>
<comment type="function">
    <text evidence="1 12">Catalyzes the condensation of (S)-aspartate-beta-semialdehyde [(S)-ASA] and pyruvate to 4-hydroxy-tetrahydrodipicolinate (HTPA).</text>
</comment>
<comment type="caution">
    <text evidence="14">The sequence shown here is derived from an EMBL/GenBank/DDBJ whole genome shotgun (WGS) entry which is preliminary data.</text>
</comment>
<comment type="caution">
    <text evidence="12">Was originally thought to be a dihydrodipicolinate synthase (DHDPS), catalyzing the condensation of (S)-aspartate-beta-semialdehyde [(S)-ASA] and pyruvate to dihydrodipicolinate (DHDP). However, it was shown in E.coli that the product of the enzymatic reaction is not dihydrodipicolinate but in fact (4S)-4-hydroxy-2,3,4,5-tetrahydro-(2S)-dipicolinic acid (HTPA), and that the consecutive dehydration reaction leading to DHDP is not spontaneous but catalyzed by DapB.</text>
</comment>
<sequence>MTHIFNGVGVALTTPFTNDEVDYDALEQHVNYLLENNIQSIIVNGTTAESPTLTTEEKENVLRQVVSLVDGKVPVIAGTGTNNTQQSIAASKRAKELGADGLMLITPYYNKTNQRGLVEHFTQIANAAQLPIVLYNVPSRTNMSIDPETVEKLSHNEYIVALKDATNDFDYFEEVKERVDTDNFALLSGNDDNVVEFYNRGGHGVISVIANVIPGEFQDIYDAKQRGEDIEEAFKPISKLLEANSVDVNPIPVKVLTAYKGFGQYEVRLPLVPLPEKERQALEAAYKSYQAGDL</sequence>
<evidence type="ECO:0000256" key="7">
    <source>
        <dbReference type="ARBA" id="ARBA00022915"/>
    </source>
</evidence>
<feature type="site" description="Part of a proton relay during catalysis" evidence="12">
    <location>
        <position position="46"/>
    </location>
</feature>
<dbReference type="PRINTS" id="PR00146">
    <property type="entry name" value="DHPICSNTHASE"/>
</dbReference>
<keyword evidence="8 12" id="KW-0457">Lysine biosynthesis</keyword>